<dbReference type="PANTHER" id="PTHR11548:SF1">
    <property type="entry name" value="THYMIDYLATE SYNTHASE 1"/>
    <property type="match status" value="1"/>
</dbReference>
<dbReference type="AlphaFoldDB" id="C0CJ32"/>
<proteinExistence type="inferred from homology"/>
<dbReference type="InterPro" id="IPR000398">
    <property type="entry name" value="Thymidylate_synthase"/>
</dbReference>
<dbReference type="eggNOG" id="COG0207">
    <property type="taxonomic scope" value="Bacteria"/>
</dbReference>
<keyword evidence="9" id="KW-1185">Reference proteome</keyword>
<organism evidence="8 9">
    <name type="scientific">Blautia hydrogenotrophica (strain DSM 10507 / JCM 14656 / S5a33)</name>
    <name type="common">Ruminococcus hydrogenotrophicus</name>
    <dbReference type="NCBI Taxonomy" id="476272"/>
    <lineage>
        <taxon>Bacteria</taxon>
        <taxon>Bacillati</taxon>
        <taxon>Bacillota</taxon>
        <taxon>Clostridia</taxon>
        <taxon>Lachnospirales</taxon>
        <taxon>Lachnospiraceae</taxon>
        <taxon>Blautia</taxon>
    </lineage>
</organism>
<dbReference type="GO" id="GO:0004799">
    <property type="term" value="F:thymidylate synthase activity"/>
    <property type="evidence" value="ECO:0007669"/>
    <property type="project" value="UniProtKB-UniRule"/>
</dbReference>
<dbReference type="PANTHER" id="PTHR11548">
    <property type="entry name" value="THYMIDYLATE SYNTHASE 1"/>
    <property type="match status" value="1"/>
</dbReference>
<feature type="binding site" description="in other chain" evidence="5">
    <location>
        <begin position="266"/>
        <end position="268"/>
    </location>
    <ligand>
        <name>dUMP</name>
        <dbReference type="ChEBI" id="CHEBI:246422"/>
        <note>ligand shared between dimeric partners</note>
    </ligand>
</feature>
<dbReference type="Pfam" id="PF00303">
    <property type="entry name" value="Thymidylat_synt"/>
    <property type="match status" value="1"/>
</dbReference>
<evidence type="ECO:0000256" key="6">
    <source>
        <dbReference type="SAM" id="MobiDB-lite"/>
    </source>
</evidence>
<dbReference type="CDD" id="cd00351">
    <property type="entry name" value="TS_Pyrimidine_HMase"/>
    <property type="match status" value="1"/>
</dbReference>
<dbReference type="Proteomes" id="UP000003100">
    <property type="component" value="Unassembled WGS sequence"/>
</dbReference>
<dbReference type="EC" id="2.1.1.45" evidence="1 5"/>
<accession>C0CJ32</accession>
<dbReference type="UniPathway" id="UPA00575"/>
<evidence type="ECO:0000256" key="1">
    <source>
        <dbReference type="ARBA" id="ARBA00011947"/>
    </source>
</evidence>
<gene>
    <name evidence="5" type="primary">thyA</name>
    <name evidence="8" type="ORF">RUMHYD_00849</name>
</gene>
<feature type="binding site" evidence="5">
    <location>
        <begin position="179"/>
        <end position="180"/>
    </location>
    <ligand>
        <name>dUMP</name>
        <dbReference type="ChEBI" id="CHEBI:246422"/>
        <note>ligand shared between dimeric partners</note>
    </ligand>
</feature>
<keyword evidence="5" id="KW-0963">Cytoplasm</keyword>
<dbReference type="NCBIfam" id="TIGR03284">
    <property type="entry name" value="thym_sym"/>
    <property type="match status" value="1"/>
</dbReference>
<dbReference type="InterPro" id="IPR036926">
    <property type="entry name" value="Thymidate_synth/dCMP_Mease_sf"/>
</dbReference>
<dbReference type="GO" id="GO:0006235">
    <property type="term" value="P:dTTP biosynthetic process"/>
    <property type="evidence" value="ECO:0007669"/>
    <property type="project" value="UniProtKB-UniRule"/>
</dbReference>
<sequence>MAEYLLLIIAYPPSARERQTVRTQKQRHDRLSAGKTESEEMTMSLADHVFISMCKDVLENGTSTEGEKVRPVWEDGTAAYTIKKFGVVNRYDLRKEFPALTLRKTALKSAFDEILWIWQRKSNNIHDLHSHIWDSWADETGSIGKAYGYQMSVKHEYKEGMMDQVDRVLYDLKNNPYSRRIMTNIYVHQDLHEMHLYPCAYSVTFNVTKEPGCEKLTLNAILNQRSQDILAANNWNVCQYALLVHMFAQSCGMQAGELVHVIADCHIYDRHVPVIQELIQRPVYPAPTVYLNPEVRDFYQFTVDDLVVENYQAGPQVKNIPIAI</sequence>
<feature type="region of interest" description="Disordered" evidence="6">
    <location>
        <begin position="18"/>
        <end position="37"/>
    </location>
</feature>
<evidence type="ECO:0000313" key="8">
    <source>
        <dbReference type="EMBL" id="EEG50207.1"/>
    </source>
</evidence>
<feature type="binding site" description="in other chain" evidence="5">
    <location>
        <begin position="225"/>
        <end position="228"/>
    </location>
    <ligand>
        <name>dUMP</name>
        <dbReference type="ChEBI" id="CHEBI:246422"/>
        <note>ligand shared between dimeric partners</note>
    </ligand>
</feature>
<reference evidence="8 9" key="1">
    <citation type="submission" date="2009-01" db="EMBL/GenBank/DDBJ databases">
        <authorList>
            <person name="Fulton L."/>
            <person name="Clifton S."/>
            <person name="Fulton B."/>
            <person name="Xu J."/>
            <person name="Minx P."/>
            <person name="Pepin K.H."/>
            <person name="Johnson M."/>
            <person name="Bhonagiri V."/>
            <person name="Nash W.E."/>
            <person name="Mardis E.R."/>
            <person name="Wilson R.K."/>
        </authorList>
    </citation>
    <scope>NUCLEOTIDE SEQUENCE [LARGE SCALE GENOMIC DNA]</scope>
    <source>
        <strain evidence="9">DSM 10507 / JCM 14656 / S5a33</strain>
    </source>
</reference>
<name>C0CJ32_BLAHS</name>
<dbReference type="PATRIC" id="fig|476272.21.peg.3857"/>
<reference evidence="8 9" key="2">
    <citation type="submission" date="2009-02" db="EMBL/GenBank/DDBJ databases">
        <title>Draft genome sequence of Blautia hydrogenotrophica DSM 10507 (Ruminococcus hydrogenotrophicus DSM 10507).</title>
        <authorList>
            <person name="Sudarsanam P."/>
            <person name="Ley R."/>
            <person name="Guruge J."/>
            <person name="Turnbaugh P.J."/>
            <person name="Mahowald M."/>
            <person name="Liep D."/>
            <person name="Gordon J."/>
        </authorList>
    </citation>
    <scope>NUCLEOTIDE SEQUENCE [LARGE SCALE GENOMIC DNA]</scope>
    <source>
        <strain evidence="9">DSM 10507 / JCM 14656 / S5a33</strain>
    </source>
</reference>
<evidence type="ECO:0000256" key="4">
    <source>
        <dbReference type="ARBA" id="ARBA00022727"/>
    </source>
</evidence>
<dbReference type="GO" id="GO:0032259">
    <property type="term" value="P:methylation"/>
    <property type="evidence" value="ECO:0007669"/>
    <property type="project" value="UniProtKB-KW"/>
</dbReference>
<keyword evidence="3 5" id="KW-0808">Transferase</keyword>
<dbReference type="InterPro" id="IPR023451">
    <property type="entry name" value="Thymidate_synth/dCMP_Mease_dom"/>
</dbReference>
<dbReference type="HAMAP" id="MF_00008">
    <property type="entry name" value="Thymidy_synth_bact"/>
    <property type="match status" value="1"/>
</dbReference>
<evidence type="ECO:0000256" key="3">
    <source>
        <dbReference type="ARBA" id="ARBA00022679"/>
    </source>
</evidence>
<protein>
    <recommendedName>
        <fullName evidence="1 5">Thymidylate synthase</fullName>
        <shortName evidence="5">TS</shortName>
        <shortName evidence="5">TSase</shortName>
        <ecNumber evidence="1 5">2.1.1.45</ecNumber>
    </recommendedName>
</protein>
<dbReference type="HOGENOM" id="CLU_021669_0_0_9"/>
<dbReference type="GO" id="GO:0005829">
    <property type="term" value="C:cytosol"/>
    <property type="evidence" value="ECO:0007669"/>
    <property type="project" value="TreeGrafter"/>
</dbReference>
<comment type="function">
    <text evidence="5">Catalyzes the reductive methylation of 2'-deoxyuridine-5'-monophosphate (dUMP) to 2'-deoxythymidine-5'-monophosphate (dTMP) while utilizing 5,10-methylenetetrahydrofolate (mTHF) as the methyl donor and reductant in the reaction, yielding dihydrofolate (DHF) as a by-product. This enzymatic reaction provides an intracellular de novo source of dTMP, an essential precursor for DNA biosynthesis.</text>
</comment>
<evidence type="ECO:0000313" key="9">
    <source>
        <dbReference type="Proteomes" id="UP000003100"/>
    </source>
</evidence>
<dbReference type="EMBL" id="ACBZ01000037">
    <property type="protein sequence ID" value="EEG50207.1"/>
    <property type="molecule type" value="Genomic_DNA"/>
</dbReference>
<dbReference type="SUPFAM" id="SSF55831">
    <property type="entry name" value="Thymidylate synthase/dCMP hydroxymethylase"/>
    <property type="match status" value="1"/>
</dbReference>
<comment type="similarity">
    <text evidence="5">Belongs to the thymidylate synthase family. Bacterial-type ThyA subfamily.</text>
</comment>
<dbReference type="GO" id="GO:0006231">
    <property type="term" value="P:dTMP biosynthetic process"/>
    <property type="evidence" value="ECO:0007669"/>
    <property type="project" value="UniProtKB-UniRule"/>
</dbReference>
<dbReference type="Gene3D" id="3.30.572.10">
    <property type="entry name" value="Thymidylate synthase/dCMP hydroxymethylase domain"/>
    <property type="match status" value="1"/>
</dbReference>
<feature type="binding site" evidence="5">
    <location>
        <position position="323"/>
    </location>
    <ligand>
        <name>(6R)-5,10-methylene-5,6,7,8-tetrahydrofolate</name>
        <dbReference type="ChEBI" id="CHEBI:15636"/>
    </ligand>
</feature>
<evidence type="ECO:0000256" key="2">
    <source>
        <dbReference type="ARBA" id="ARBA00022603"/>
    </source>
</evidence>
<comment type="subcellular location">
    <subcellularLocation>
        <location evidence="5">Cytoplasm</location>
    </subcellularLocation>
</comment>
<dbReference type="InterPro" id="IPR045097">
    <property type="entry name" value="Thymidate_synth/dCMP_Mease"/>
</dbReference>
<comment type="catalytic activity">
    <reaction evidence="5">
        <text>dUMP + (6R)-5,10-methylene-5,6,7,8-tetrahydrofolate = 7,8-dihydrofolate + dTMP</text>
        <dbReference type="Rhea" id="RHEA:12104"/>
        <dbReference type="ChEBI" id="CHEBI:15636"/>
        <dbReference type="ChEBI" id="CHEBI:57451"/>
        <dbReference type="ChEBI" id="CHEBI:63528"/>
        <dbReference type="ChEBI" id="CHEBI:246422"/>
        <dbReference type="EC" id="2.1.1.45"/>
    </reaction>
</comment>
<evidence type="ECO:0000259" key="7">
    <source>
        <dbReference type="Pfam" id="PF00303"/>
    </source>
</evidence>
<comment type="caution">
    <text evidence="5">Lacks conserved residue(s) required for the propagation of feature annotation.</text>
</comment>
<comment type="pathway">
    <text evidence="5">Pyrimidine metabolism; dTTP biosynthesis.</text>
</comment>
<keyword evidence="4 5" id="KW-0545">Nucleotide biosynthesis</keyword>
<feature type="domain" description="Thymidylate synthase/dCMP hydroxymethylase" evidence="7">
    <location>
        <begin position="50"/>
        <end position="319"/>
    </location>
</feature>
<comment type="subunit">
    <text evidence="5">Homodimer.</text>
</comment>
<dbReference type="PRINTS" id="PR00108">
    <property type="entry name" value="THYMDSNTHASE"/>
</dbReference>
<feature type="active site" description="Nucleophile" evidence="5">
    <location>
        <position position="199"/>
    </location>
</feature>
<keyword evidence="2 5" id="KW-0489">Methyltransferase</keyword>
<feature type="binding site" description="in other chain" evidence="5">
    <location>
        <position position="236"/>
    </location>
    <ligand>
        <name>dUMP</name>
        <dbReference type="ChEBI" id="CHEBI:246422"/>
        <note>ligand shared between dimeric partners</note>
    </ligand>
</feature>
<evidence type="ECO:0000256" key="5">
    <source>
        <dbReference type="HAMAP-Rule" id="MF_00008"/>
    </source>
</evidence>
<feature type="binding site" evidence="5">
    <location>
        <position position="228"/>
    </location>
    <ligand>
        <name>(6R)-5,10-methylene-5,6,7,8-tetrahydrofolate</name>
        <dbReference type="ChEBI" id="CHEBI:15636"/>
    </ligand>
</feature>